<organism evidence="1 2">
    <name type="scientific">Neophaeococcomyces mojaviensis</name>
    <dbReference type="NCBI Taxonomy" id="3383035"/>
    <lineage>
        <taxon>Eukaryota</taxon>
        <taxon>Fungi</taxon>
        <taxon>Dikarya</taxon>
        <taxon>Ascomycota</taxon>
        <taxon>Pezizomycotina</taxon>
        <taxon>Eurotiomycetes</taxon>
        <taxon>Chaetothyriomycetidae</taxon>
        <taxon>Chaetothyriales</taxon>
        <taxon>Chaetothyriales incertae sedis</taxon>
        <taxon>Neophaeococcomyces</taxon>
    </lineage>
</organism>
<protein>
    <submittedName>
        <fullName evidence="1">Uncharacterized protein</fullName>
    </submittedName>
</protein>
<dbReference type="Proteomes" id="UP001172386">
    <property type="component" value="Unassembled WGS sequence"/>
</dbReference>
<evidence type="ECO:0000313" key="1">
    <source>
        <dbReference type="EMBL" id="KAJ9656058.1"/>
    </source>
</evidence>
<accession>A0ACC3A6F9</accession>
<reference evidence="1" key="1">
    <citation type="submission" date="2022-10" db="EMBL/GenBank/DDBJ databases">
        <title>Culturing micro-colonial fungi from biological soil crusts in the Mojave desert and describing Neophaeococcomyces mojavensis, and introducing the new genera and species Taxawa tesnikishii.</title>
        <authorList>
            <person name="Kurbessoian T."/>
            <person name="Stajich J.E."/>
        </authorList>
    </citation>
    <scope>NUCLEOTIDE SEQUENCE</scope>
    <source>
        <strain evidence="1">JES_112</strain>
    </source>
</reference>
<dbReference type="EMBL" id="JAPDRQ010000084">
    <property type="protein sequence ID" value="KAJ9656058.1"/>
    <property type="molecule type" value="Genomic_DNA"/>
</dbReference>
<sequence length="430" mass="49452">MLITIKRPAWLLGLSVFFIFITWQTYGRVSSNWSEHGQFFNSFFPGSGAFSSKTHDVVFSSSTINHEYFMIDFGDQPARNPNIIPHPLLEETWIVVAQLIPESQYYAELVCNAMFVNDTLQCINHAVTLPIAPTYGDKCVDDLAYITLNKGPHDARVFHGPNSPYTIYGSNSKFTCFGQWIQDFRSLIEWEHEYLHNDDFVQATELQRPPPYHDFEKNWFLFWSRDDEVYVHYDVVPRRVFAKLEFDGSVGPDLAVATQGHDEKCIEKYMPKIGPQLESIHQATNSLSISMCRRNDRACTPDESNTFIFTIFQHKTYFNFHPIYEPYVMLFEQIAPFAIHAMSKRPFWIHGRKGADQDVHQAPTSESDELQPPVVQGEMFYVTSMSWKTRGQKYHGYIDDVLFVAFGIEDEKTGGIDVVAGDLLHTLGTC</sequence>
<evidence type="ECO:0000313" key="2">
    <source>
        <dbReference type="Proteomes" id="UP001172386"/>
    </source>
</evidence>
<gene>
    <name evidence="1" type="ORF">H2198_005218</name>
</gene>
<name>A0ACC3A6F9_9EURO</name>
<proteinExistence type="predicted"/>
<keyword evidence="2" id="KW-1185">Reference proteome</keyword>
<comment type="caution">
    <text evidence="1">The sequence shown here is derived from an EMBL/GenBank/DDBJ whole genome shotgun (WGS) entry which is preliminary data.</text>
</comment>